<evidence type="ECO:0000259" key="5">
    <source>
        <dbReference type="Pfam" id="PF04542"/>
    </source>
</evidence>
<reference evidence="8" key="1">
    <citation type="journal article" date="2019" name="Int. J. Syst. Evol. Microbiol.">
        <title>The Global Catalogue of Microorganisms (GCM) 10K type strain sequencing project: providing services to taxonomists for standard genome sequencing and annotation.</title>
        <authorList>
            <consortium name="The Broad Institute Genomics Platform"/>
            <consortium name="The Broad Institute Genome Sequencing Center for Infectious Disease"/>
            <person name="Wu L."/>
            <person name="Ma J."/>
        </authorList>
    </citation>
    <scope>NUCLEOTIDE SEQUENCE [LARGE SCALE GENOMIC DNA]</scope>
    <source>
        <strain evidence="8">KCTC 12708</strain>
    </source>
</reference>
<evidence type="ECO:0000256" key="4">
    <source>
        <dbReference type="ARBA" id="ARBA00023163"/>
    </source>
</evidence>
<dbReference type="Pfam" id="PF08281">
    <property type="entry name" value="Sigma70_r4_2"/>
    <property type="match status" value="1"/>
</dbReference>
<dbReference type="NCBIfam" id="TIGR02937">
    <property type="entry name" value="sigma70-ECF"/>
    <property type="match status" value="1"/>
</dbReference>
<keyword evidence="3" id="KW-0731">Sigma factor</keyword>
<dbReference type="InterPro" id="IPR013249">
    <property type="entry name" value="RNA_pol_sigma70_r4_t2"/>
</dbReference>
<dbReference type="SUPFAM" id="SSF88946">
    <property type="entry name" value="Sigma2 domain of RNA polymerase sigma factors"/>
    <property type="match status" value="1"/>
</dbReference>
<name>A0ABQ3BQF8_9FLAO</name>
<dbReference type="InterPro" id="IPR013325">
    <property type="entry name" value="RNA_pol_sigma_r2"/>
</dbReference>
<evidence type="ECO:0000256" key="1">
    <source>
        <dbReference type="ARBA" id="ARBA00010641"/>
    </source>
</evidence>
<dbReference type="RefSeq" id="WP_027884351.1">
    <property type="nucleotide sequence ID" value="NZ_BMWY01000003.1"/>
</dbReference>
<feature type="domain" description="RNA polymerase sigma factor 70 region 4 type 2" evidence="6">
    <location>
        <begin position="123"/>
        <end position="173"/>
    </location>
</feature>
<gene>
    <name evidence="7" type="ORF">GCM10008088_14810</name>
</gene>
<keyword evidence="8" id="KW-1185">Reference proteome</keyword>
<evidence type="ECO:0000259" key="6">
    <source>
        <dbReference type="Pfam" id="PF08281"/>
    </source>
</evidence>
<dbReference type="Pfam" id="PF04542">
    <property type="entry name" value="Sigma70_r2"/>
    <property type="match status" value="1"/>
</dbReference>
<evidence type="ECO:0000256" key="2">
    <source>
        <dbReference type="ARBA" id="ARBA00023015"/>
    </source>
</evidence>
<dbReference type="InterPro" id="IPR036388">
    <property type="entry name" value="WH-like_DNA-bd_sf"/>
</dbReference>
<dbReference type="Proteomes" id="UP000615593">
    <property type="component" value="Unassembled WGS sequence"/>
</dbReference>
<dbReference type="InterPro" id="IPR039425">
    <property type="entry name" value="RNA_pol_sigma-70-like"/>
</dbReference>
<protein>
    <submittedName>
        <fullName evidence="7">DNA-directed RNA polymerase sigma-70 factor</fullName>
    </submittedName>
</protein>
<evidence type="ECO:0000313" key="7">
    <source>
        <dbReference type="EMBL" id="GGZ54170.1"/>
    </source>
</evidence>
<keyword evidence="4" id="KW-0804">Transcription</keyword>
<organism evidence="7 8">
    <name type="scientific">Mesonia mobilis</name>
    <dbReference type="NCBI Taxonomy" id="369791"/>
    <lineage>
        <taxon>Bacteria</taxon>
        <taxon>Pseudomonadati</taxon>
        <taxon>Bacteroidota</taxon>
        <taxon>Flavobacteriia</taxon>
        <taxon>Flavobacteriales</taxon>
        <taxon>Flavobacteriaceae</taxon>
        <taxon>Mesonia</taxon>
    </lineage>
</organism>
<comment type="caution">
    <text evidence="7">The sequence shown here is derived from an EMBL/GenBank/DDBJ whole genome shotgun (WGS) entry which is preliminary data.</text>
</comment>
<dbReference type="PANTHER" id="PTHR43133">
    <property type="entry name" value="RNA POLYMERASE ECF-TYPE SIGMA FACTO"/>
    <property type="match status" value="1"/>
</dbReference>
<dbReference type="PANTHER" id="PTHR43133:SF46">
    <property type="entry name" value="RNA POLYMERASE SIGMA-70 FACTOR ECF SUBFAMILY"/>
    <property type="match status" value="1"/>
</dbReference>
<proteinExistence type="inferred from homology"/>
<dbReference type="SUPFAM" id="SSF88659">
    <property type="entry name" value="Sigma3 and sigma4 domains of RNA polymerase sigma factors"/>
    <property type="match status" value="1"/>
</dbReference>
<dbReference type="InterPro" id="IPR014284">
    <property type="entry name" value="RNA_pol_sigma-70_dom"/>
</dbReference>
<feature type="domain" description="RNA polymerase sigma-70 region 2" evidence="5">
    <location>
        <begin position="28"/>
        <end position="95"/>
    </location>
</feature>
<evidence type="ECO:0000313" key="8">
    <source>
        <dbReference type="Proteomes" id="UP000615593"/>
    </source>
</evidence>
<keyword evidence="7" id="KW-0240">DNA-directed RNA polymerase</keyword>
<dbReference type="Gene3D" id="1.10.10.10">
    <property type="entry name" value="Winged helix-like DNA-binding domain superfamily/Winged helix DNA-binding domain"/>
    <property type="match status" value="1"/>
</dbReference>
<dbReference type="InterPro" id="IPR013324">
    <property type="entry name" value="RNA_pol_sigma_r3/r4-like"/>
</dbReference>
<evidence type="ECO:0000256" key="3">
    <source>
        <dbReference type="ARBA" id="ARBA00023082"/>
    </source>
</evidence>
<dbReference type="GO" id="GO:0000428">
    <property type="term" value="C:DNA-directed RNA polymerase complex"/>
    <property type="evidence" value="ECO:0007669"/>
    <property type="project" value="UniProtKB-KW"/>
</dbReference>
<dbReference type="GeneID" id="94369149"/>
<keyword evidence="2" id="KW-0805">Transcription regulation</keyword>
<accession>A0ABQ3BQF8</accession>
<dbReference type="EMBL" id="BMWY01000003">
    <property type="protein sequence ID" value="GGZ54170.1"/>
    <property type="molecule type" value="Genomic_DNA"/>
</dbReference>
<dbReference type="InterPro" id="IPR007627">
    <property type="entry name" value="RNA_pol_sigma70_r2"/>
</dbReference>
<dbReference type="CDD" id="cd06171">
    <property type="entry name" value="Sigma70_r4"/>
    <property type="match status" value="1"/>
</dbReference>
<comment type="similarity">
    <text evidence="1">Belongs to the sigma-70 factor family. ECF subfamily.</text>
</comment>
<sequence>MKVIQLHQNEKRLIKKAMKKDRKAQQSLYETYSPKMLSVCRMYVKDLQFAEDVMLKGFMKVFVNLSSYKAEGSFEGWIRRIMVREAIDFLRSQKKVQFSEELENDSALASENSFGSVEEVDFLQQKIDELPEGYKAVFMLYAVEGYKHQEIAKMLNISEGTSKSQLSKARKLLQQKVEPHRKENHGGR</sequence>
<dbReference type="Gene3D" id="1.10.1740.10">
    <property type="match status" value="1"/>
</dbReference>